<evidence type="ECO:0000313" key="5">
    <source>
        <dbReference type="Proteomes" id="UP000247681"/>
    </source>
</evidence>
<dbReference type="InterPro" id="IPR011990">
    <property type="entry name" value="TPR-like_helical_dom_sf"/>
</dbReference>
<keyword evidence="2 3" id="KW-0802">TPR repeat</keyword>
<dbReference type="PROSITE" id="PS50005">
    <property type="entry name" value="TPR"/>
    <property type="match status" value="1"/>
</dbReference>
<dbReference type="AlphaFoldDB" id="A0A2V4C6S5"/>
<proteinExistence type="predicted"/>
<dbReference type="SUPFAM" id="SSF48452">
    <property type="entry name" value="TPR-like"/>
    <property type="match status" value="2"/>
</dbReference>
<dbReference type="EMBL" id="QJHL01000001">
    <property type="protein sequence ID" value="PXY46999.1"/>
    <property type="molecule type" value="Genomic_DNA"/>
</dbReference>
<dbReference type="PANTHER" id="PTHR44943:SF8">
    <property type="entry name" value="TPR REPEAT-CONTAINING PROTEIN MJ0263"/>
    <property type="match status" value="1"/>
</dbReference>
<evidence type="ECO:0008006" key="6">
    <source>
        <dbReference type="Google" id="ProtNLM"/>
    </source>
</evidence>
<evidence type="ECO:0000256" key="2">
    <source>
        <dbReference type="ARBA" id="ARBA00022803"/>
    </source>
</evidence>
<dbReference type="SMART" id="SM00028">
    <property type="entry name" value="TPR"/>
    <property type="match status" value="3"/>
</dbReference>
<accession>A0A2V4C6S5</accession>
<gene>
    <name evidence="4" type="ORF">DMB68_07585</name>
</gene>
<organism evidence="4 5">
    <name type="scientific">Flavobacterium hydrophilum</name>
    <dbReference type="NCBI Taxonomy" id="2211445"/>
    <lineage>
        <taxon>Bacteria</taxon>
        <taxon>Pseudomonadati</taxon>
        <taxon>Bacteroidota</taxon>
        <taxon>Flavobacteriia</taxon>
        <taxon>Flavobacteriales</taxon>
        <taxon>Flavobacteriaceae</taxon>
        <taxon>Flavobacterium</taxon>
    </lineage>
</organism>
<comment type="caution">
    <text evidence="4">The sequence shown here is derived from an EMBL/GenBank/DDBJ whole genome shotgun (WGS) entry which is preliminary data.</text>
</comment>
<dbReference type="Gene3D" id="1.25.40.10">
    <property type="entry name" value="Tetratricopeptide repeat domain"/>
    <property type="match status" value="3"/>
</dbReference>
<feature type="repeat" description="TPR" evidence="3">
    <location>
        <begin position="493"/>
        <end position="526"/>
    </location>
</feature>
<evidence type="ECO:0000313" key="4">
    <source>
        <dbReference type="EMBL" id="PXY46999.1"/>
    </source>
</evidence>
<evidence type="ECO:0000256" key="1">
    <source>
        <dbReference type="ARBA" id="ARBA00022737"/>
    </source>
</evidence>
<dbReference type="InterPro" id="IPR019734">
    <property type="entry name" value="TPR_rpt"/>
</dbReference>
<protein>
    <recommendedName>
        <fullName evidence="6">Tetratricopeptide repeat protein</fullName>
    </recommendedName>
</protein>
<dbReference type="Proteomes" id="UP000247681">
    <property type="component" value="Unassembled WGS sequence"/>
</dbReference>
<keyword evidence="5" id="KW-1185">Reference proteome</keyword>
<evidence type="ECO:0000256" key="3">
    <source>
        <dbReference type="PROSITE-ProRule" id="PRU00339"/>
    </source>
</evidence>
<keyword evidence="1" id="KW-0677">Repeat</keyword>
<dbReference type="InterPro" id="IPR051685">
    <property type="entry name" value="Ycf3/AcsC/BcsC/TPR_MFPF"/>
</dbReference>
<reference evidence="4 5" key="1">
    <citation type="submission" date="2018-05" db="EMBL/GenBank/DDBJ databases">
        <title>Flavobacterium sp. strain IMCC34758, incomplete genome.</title>
        <authorList>
            <person name="Joung Y."/>
        </authorList>
    </citation>
    <scope>NUCLEOTIDE SEQUENCE [LARGE SCALE GENOMIC DNA]</scope>
    <source>
        <strain evidence="4 5">IMCC34758</strain>
    </source>
</reference>
<sequence>MKIFQKGKIKLTMTDQQLLGVNTLSDKTEIKNALIKKISDLDFEIDIEKIFNYIHCSKRLIKNAGSEVTLDDTVITDEYREVIKDFNTEEGYDTPEELIRYFEILYDNPTTRFNKLLWKSVLESLNKFDGKKLENYLQPVADFLNAKPFLKSDVLLLIADALPFGKFFPKVKNEQNAAFWQQYGFVHHLLAAGNLELDLHADIINTGQFSSSQLDDIYNRLMNSSNYYRNNLLPQAFNALSDGIPADIKPLLIWQRELNILYKAVFIEKVDNIIDLLQNTLHNALTAFPDDEHLLYIRAKFLFHFYEPEQFKDKIIETLKIIPDHAKCLFLLGKCYLQLEIPRAALIIFENLKKINPLNMQYVTSAAIASRKYIDFCISKHDPKDNDKQYYVSIISTLIEKGMFDEVTVFADEAPKEDGDIRALLLYSKDVETFLVTGEKNKEKLIEALSLTKDKEIIRKIKEHYLHDLLYFSDIQSEKDFIFDYYRENPNDSMANYHMGMFYFAESNHEKAYDYLLKAKEINPEKISNYYNLARVTSMLGIHSEALEYVNIYLFYNKYNVIANEIYCDCTYALQQYRNAHNGAKWLLSICRNNEFDPKYFFYFTTSLSYHMDKIEGKYHNLAYVNDMLELYDEYPKPDTFWINDNGSRSMYWAANLCYKIGNYEKGVTYLQCILENVKEYNWPLLEKCKFQLLPECLHALQQYERLIQLLETPTLEVLQKHQDDPSVRLSCFYISYAYSVQGNDEKKMQWALSCIKCYQQMSDPPIDWLANNLLVNFQACLENNMKPYLMAFGNIYLDFIKIPQGGHVWLTHHFANFYSEEGNQDEALKYHQMCIEFGWIFPEEWKELVANSQDFINTAKLSGNLK</sequence>
<dbReference type="PANTHER" id="PTHR44943">
    <property type="entry name" value="CELLULOSE SYNTHASE OPERON PROTEIN C"/>
    <property type="match status" value="1"/>
</dbReference>
<name>A0A2V4C6S5_9FLAO</name>